<gene>
    <name evidence="13" type="primary">rseP</name>
    <name evidence="13" type="ORF">ACBP88_06855</name>
</gene>
<keyword evidence="8 11" id="KW-1133">Transmembrane helix</keyword>
<keyword evidence="9 11" id="KW-0482">Metalloprotease</keyword>
<dbReference type="SMART" id="SM00228">
    <property type="entry name" value="PDZ"/>
    <property type="match status" value="1"/>
</dbReference>
<dbReference type="Pfam" id="PF17820">
    <property type="entry name" value="PDZ_6"/>
    <property type="match status" value="1"/>
</dbReference>
<dbReference type="InterPro" id="IPR036034">
    <property type="entry name" value="PDZ_sf"/>
</dbReference>
<dbReference type="InterPro" id="IPR004387">
    <property type="entry name" value="Pept_M50_Zn"/>
</dbReference>
<dbReference type="SUPFAM" id="SSF50156">
    <property type="entry name" value="PDZ domain-like"/>
    <property type="match status" value="1"/>
</dbReference>
<keyword evidence="5 11" id="KW-0812">Transmembrane</keyword>
<evidence type="ECO:0000256" key="5">
    <source>
        <dbReference type="ARBA" id="ARBA00022692"/>
    </source>
</evidence>
<comment type="similarity">
    <text evidence="3 11">Belongs to the peptidase M50B family.</text>
</comment>
<feature type="domain" description="PDZ" evidence="12">
    <location>
        <begin position="184"/>
        <end position="282"/>
    </location>
</feature>
<keyword evidence="11" id="KW-0479">Metal-binding</keyword>
<dbReference type="CDD" id="cd23081">
    <property type="entry name" value="cpPDZ_EcRseP-like"/>
    <property type="match status" value="1"/>
</dbReference>
<dbReference type="Proteomes" id="UP001567350">
    <property type="component" value="Unassembled WGS sequence"/>
</dbReference>
<evidence type="ECO:0000256" key="10">
    <source>
        <dbReference type="ARBA" id="ARBA00023136"/>
    </source>
</evidence>
<comment type="cofactor">
    <cofactor evidence="1 11">
        <name>Zn(2+)</name>
        <dbReference type="ChEBI" id="CHEBI:29105"/>
    </cofactor>
</comment>
<sequence length="453" mass="48475">MLTLVAFIVALGLLIAIHEYGHYRVAVACGVKVLRFSIGVGKPLLTWKRAGSDTEFVIALLPLGGYVRMLDEREGAVPADQLHQAFNRQPLRKRAAIVAAGPLANLLLAVVLYSVVNWVGQEQPQAVIAAPKVGTLAEQMGLRGGERVQSVQVGQDAAVEVESFEELRWQLTQAALNGQDATLTWVGAEGGGLAQGVMHLSTLAQSSLDQTALKRIGIDAPWTPPVLGEIIAQMPAQTAGLQVGDVVIAVNGRTITDGTQLRELIKSAAADESLRVQAWRVERNQQLLTIRVQPDLVSTPDGEVGRIGAYVGGRPEMVWVQKGAFEGLALGIGKTWEVSLLSLQMMAKMLLGQASLDNLSGPLTIADYAGKSAGLGLTQYVLFLALISVSLGVLNLLPLPVLDGGHLMYYLWEAVTGKPVSDAWMERFQRVGIALLLVMMSIALFNDLSRLGG</sequence>
<keyword evidence="14" id="KW-1185">Reference proteome</keyword>
<evidence type="ECO:0000313" key="14">
    <source>
        <dbReference type="Proteomes" id="UP001567350"/>
    </source>
</evidence>
<comment type="caution">
    <text evidence="13">The sequence shown here is derived from an EMBL/GenBank/DDBJ whole genome shotgun (WGS) entry which is preliminary data.</text>
</comment>
<dbReference type="GO" id="GO:0008237">
    <property type="term" value="F:metallopeptidase activity"/>
    <property type="evidence" value="ECO:0007669"/>
    <property type="project" value="UniProtKB-KW"/>
</dbReference>
<evidence type="ECO:0000256" key="3">
    <source>
        <dbReference type="ARBA" id="ARBA00007931"/>
    </source>
</evidence>
<keyword evidence="6 11" id="KW-0378">Hydrolase</keyword>
<evidence type="ECO:0000256" key="1">
    <source>
        <dbReference type="ARBA" id="ARBA00001947"/>
    </source>
</evidence>
<dbReference type="EMBL" id="JBGJLR010000005">
    <property type="protein sequence ID" value="MEZ2739185.1"/>
    <property type="molecule type" value="Genomic_DNA"/>
</dbReference>
<protein>
    <recommendedName>
        <fullName evidence="11">Zinc metalloprotease</fullName>
        <ecNumber evidence="11">3.4.24.-</ecNumber>
    </recommendedName>
</protein>
<feature type="transmembrane region" description="Helical" evidence="11">
    <location>
        <begin position="380"/>
        <end position="402"/>
    </location>
</feature>
<dbReference type="InterPro" id="IPR008915">
    <property type="entry name" value="Peptidase_M50"/>
</dbReference>
<keyword evidence="4" id="KW-0645">Protease</keyword>
<evidence type="ECO:0000259" key="12">
    <source>
        <dbReference type="SMART" id="SM00228"/>
    </source>
</evidence>
<evidence type="ECO:0000256" key="7">
    <source>
        <dbReference type="ARBA" id="ARBA00022833"/>
    </source>
</evidence>
<dbReference type="RefSeq" id="WP_370891502.1">
    <property type="nucleotide sequence ID" value="NZ_JBGJLR010000005.1"/>
</dbReference>
<proteinExistence type="inferred from homology"/>
<dbReference type="InterPro" id="IPR001478">
    <property type="entry name" value="PDZ"/>
</dbReference>
<comment type="subcellular location">
    <subcellularLocation>
        <location evidence="2">Membrane</location>
        <topology evidence="2">Multi-pass membrane protein</topology>
    </subcellularLocation>
</comment>
<keyword evidence="10 11" id="KW-0472">Membrane</keyword>
<accession>A0ABV4IBF6</accession>
<reference evidence="13 14" key="1">
    <citation type="submission" date="2024-08" db="EMBL/GenBank/DDBJ databases">
        <authorList>
            <person name="Feng Z."/>
            <person name="Ronholm J."/>
        </authorList>
    </citation>
    <scope>NUCLEOTIDE SEQUENCE [LARGE SCALE GENOMIC DNA]</scope>
    <source>
        <strain evidence="13 14">4-AB0-8</strain>
    </source>
</reference>
<evidence type="ECO:0000256" key="2">
    <source>
        <dbReference type="ARBA" id="ARBA00004141"/>
    </source>
</evidence>
<dbReference type="EC" id="3.4.24.-" evidence="11"/>
<dbReference type="PANTHER" id="PTHR42837">
    <property type="entry name" value="REGULATOR OF SIGMA-E PROTEASE RSEP"/>
    <property type="match status" value="1"/>
</dbReference>
<evidence type="ECO:0000256" key="6">
    <source>
        <dbReference type="ARBA" id="ARBA00022801"/>
    </source>
</evidence>
<organism evidence="13 14">
    <name type="scientific">Comamonas jiangduensis</name>
    <dbReference type="NCBI Taxonomy" id="1194168"/>
    <lineage>
        <taxon>Bacteria</taxon>
        <taxon>Pseudomonadati</taxon>
        <taxon>Pseudomonadota</taxon>
        <taxon>Betaproteobacteria</taxon>
        <taxon>Burkholderiales</taxon>
        <taxon>Comamonadaceae</taxon>
        <taxon>Comamonas</taxon>
    </lineage>
</organism>
<dbReference type="Pfam" id="PF02163">
    <property type="entry name" value="Peptidase_M50"/>
    <property type="match status" value="1"/>
</dbReference>
<evidence type="ECO:0000256" key="8">
    <source>
        <dbReference type="ARBA" id="ARBA00022989"/>
    </source>
</evidence>
<dbReference type="PANTHER" id="PTHR42837:SF2">
    <property type="entry name" value="MEMBRANE METALLOPROTEASE ARASP2, CHLOROPLASTIC-RELATED"/>
    <property type="match status" value="1"/>
</dbReference>
<evidence type="ECO:0000256" key="4">
    <source>
        <dbReference type="ARBA" id="ARBA00022670"/>
    </source>
</evidence>
<evidence type="ECO:0000256" key="9">
    <source>
        <dbReference type="ARBA" id="ARBA00023049"/>
    </source>
</evidence>
<evidence type="ECO:0000256" key="11">
    <source>
        <dbReference type="RuleBase" id="RU362031"/>
    </source>
</evidence>
<keyword evidence="7 11" id="KW-0862">Zinc</keyword>
<evidence type="ECO:0000313" key="13">
    <source>
        <dbReference type="EMBL" id="MEZ2739185.1"/>
    </source>
</evidence>
<dbReference type="CDD" id="cd06163">
    <property type="entry name" value="S2P-M50_PDZ_RseP-like"/>
    <property type="match status" value="1"/>
</dbReference>
<dbReference type="Gene3D" id="2.30.42.10">
    <property type="match status" value="2"/>
</dbReference>
<dbReference type="NCBIfam" id="TIGR00054">
    <property type="entry name" value="RIP metalloprotease RseP"/>
    <property type="match status" value="1"/>
</dbReference>
<dbReference type="InterPro" id="IPR041489">
    <property type="entry name" value="PDZ_6"/>
</dbReference>
<feature type="transmembrane region" description="Helical" evidence="11">
    <location>
        <begin position="428"/>
        <end position="448"/>
    </location>
</feature>
<feature type="transmembrane region" description="Helical" evidence="11">
    <location>
        <begin position="95"/>
        <end position="116"/>
    </location>
</feature>
<name>A0ABV4IBF6_9BURK</name>